<accession>A0A1B3XTS5</accession>
<name>A0A1B3XTS5_9BACI</name>
<gene>
    <name evidence="1" type="ORF">ABE28_019630</name>
</gene>
<dbReference type="RefSeq" id="WP_064465552.1">
    <property type="nucleotide sequence ID" value="NZ_CP017080.1"/>
</dbReference>
<organism evidence="1 2">
    <name type="scientific">Peribacillus muralis</name>
    <dbReference type="NCBI Taxonomy" id="264697"/>
    <lineage>
        <taxon>Bacteria</taxon>
        <taxon>Bacillati</taxon>
        <taxon>Bacillota</taxon>
        <taxon>Bacilli</taxon>
        <taxon>Bacillales</taxon>
        <taxon>Bacillaceae</taxon>
        <taxon>Peribacillus</taxon>
    </lineage>
</organism>
<reference evidence="1 2" key="1">
    <citation type="submission" date="2016-08" db="EMBL/GenBank/DDBJ databases">
        <title>Complete genome sequence of Bacillus muralis G25-68, a strain with toxicity to nematodes.</title>
        <authorList>
            <person name="Zheng Z."/>
        </authorList>
    </citation>
    <scope>NUCLEOTIDE SEQUENCE [LARGE SCALE GENOMIC DNA]</scope>
    <source>
        <strain evidence="1 2">G25-68</strain>
    </source>
</reference>
<evidence type="ECO:0000313" key="1">
    <source>
        <dbReference type="EMBL" id="AOH56584.1"/>
    </source>
</evidence>
<dbReference type="STRING" id="264697.ABE28_019630"/>
<dbReference type="AlphaFoldDB" id="A0A1B3XTS5"/>
<dbReference type="EMBL" id="CP017080">
    <property type="protein sequence ID" value="AOH56584.1"/>
    <property type="molecule type" value="Genomic_DNA"/>
</dbReference>
<protein>
    <submittedName>
        <fullName evidence="1">Uncharacterized protein</fullName>
    </submittedName>
</protein>
<dbReference type="Proteomes" id="UP000077926">
    <property type="component" value="Chromosome"/>
</dbReference>
<sequence>MTIIAVLTFMKLAVVPSLQPYHSPESTFLSKTTCTRFSVSIKTPNTVAAPIYRVNCLICGGYKLLTGFLFTSAEEQRFDHCLIPFLI</sequence>
<evidence type="ECO:0000313" key="2">
    <source>
        <dbReference type="Proteomes" id="UP000077926"/>
    </source>
</evidence>
<dbReference type="KEGG" id="bmur:ABE28_019630"/>
<proteinExistence type="predicted"/>
<keyword evidence="2" id="KW-1185">Reference proteome</keyword>